<sequence length="62" mass="6423">MTHSGEKEVECKMALRLLQSPADLGSFLGPCSGTHLSGSPSSLTDRASRPGLGLSHHGVLHA</sequence>
<evidence type="ECO:0000313" key="2">
    <source>
        <dbReference type="EMBL" id="KAK2120944.1"/>
    </source>
</evidence>
<feature type="compositionally biased region" description="Polar residues" evidence="1">
    <location>
        <begin position="34"/>
        <end position="45"/>
    </location>
</feature>
<gene>
    <name evidence="2" type="ORF">P7K49_002330</name>
</gene>
<accession>A0ABQ9WH27</accession>
<feature type="region of interest" description="Disordered" evidence="1">
    <location>
        <begin position="29"/>
        <end position="62"/>
    </location>
</feature>
<reference evidence="2 3" key="1">
    <citation type="submission" date="2023-05" db="EMBL/GenBank/DDBJ databases">
        <title>B98-5 Cell Line De Novo Hybrid Assembly: An Optical Mapping Approach.</title>
        <authorList>
            <person name="Kananen K."/>
            <person name="Auerbach J.A."/>
            <person name="Kautto E."/>
            <person name="Blachly J.S."/>
        </authorList>
    </citation>
    <scope>NUCLEOTIDE SEQUENCE [LARGE SCALE GENOMIC DNA]</scope>
    <source>
        <strain evidence="2">B95-8</strain>
        <tissue evidence="2">Cell line</tissue>
    </source>
</reference>
<organism evidence="2 3">
    <name type="scientific">Saguinus oedipus</name>
    <name type="common">Cotton-top tamarin</name>
    <name type="synonym">Oedipomidas oedipus</name>
    <dbReference type="NCBI Taxonomy" id="9490"/>
    <lineage>
        <taxon>Eukaryota</taxon>
        <taxon>Metazoa</taxon>
        <taxon>Chordata</taxon>
        <taxon>Craniata</taxon>
        <taxon>Vertebrata</taxon>
        <taxon>Euteleostomi</taxon>
        <taxon>Mammalia</taxon>
        <taxon>Eutheria</taxon>
        <taxon>Euarchontoglires</taxon>
        <taxon>Primates</taxon>
        <taxon>Haplorrhini</taxon>
        <taxon>Platyrrhini</taxon>
        <taxon>Cebidae</taxon>
        <taxon>Callitrichinae</taxon>
        <taxon>Saguinus</taxon>
    </lineage>
</organism>
<dbReference type="Proteomes" id="UP001266305">
    <property type="component" value="Unassembled WGS sequence"/>
</dbReference>
<comment type="caution">
    <text evidence="2">The sequence shown here is derived from an EMBL/GenBank/DDBJ whole genome shotgun (WGS) entry which is preliminary data.</text>
</comment>
<dbReference type="EMBL" id="JASSZA010000001">
    <property type="protein sequence ID" value="KAK2120944.1"/>
    <property type="molecule type" value="Genomic_DNA"/>
</dbReference>
<protein>
    <submittedName>
        <fullName evidence="2">Uncharacterized protein</fullName>
    </submittedName>
</protein>
<proteinExistence type="predicted"/>
<keyword evidence="3" id="KW-1185">Reference proteome</keyword>
<name>A0ABQ9WH27_SAGOE</name>
<evidence type="ECO:0000313" key="3">
    <source>
        <dbReference type="Proteomes" id="UP001266305"/>
    </source>
</evidence>
<evidence type="ECO:0000256" key="1">
    <source>
        <dbReference type="SAM" id="MobiDB-lite"/>
    </source>
</evidence>